<gene>
    <name evidence="3" type="ORF">B0T24DRAFT_408953</name>
</gene>
<keyword evidence="2" id="KW-0812">Transmembrane</keyword>
<dbReference type="AlphaFoldDB" id="A0AAE0N0A9"/>
<evidence type="ECO:0000313" key="4">
    <source>
        <dbReference type="Proteomes" id="UP001287356"/>
    </source>
</evidence>
<name>A0AAE0N0A9_9PEZI</name>
<organism evidence="3 4">
    <name type="scientific">Lasiosphaeria ovina</name>
    <dbReference type="NCBI Taxonomy" id="92902"/>
    <lineage>
        <taxon>Eukaryota</taxon>
        <taxon>Fungi</taxon>
        <taxon>Dikarya</taxon>
        <taxon>Ascomycota</taxon>
        <taxon>Pezizomycotina</taxon>
        <taxon>Sordariomycetes</taxon>
        <taxon>Sordariomycetidae</taxon>
        <taxon>Sordariales</taxon>
        <taxon>Lasiosphaeriaceae</taxon>
        <taxon>Lasiosphaeria</taxon>
    </lineage>
</organism>
<evidence type="ECO:0000256" key="2">
    <source>
        <dbReference type="SAM" id="Phobius"/>
    </source>
</evidence>
<dbReference type="Proteomes" id="UP001287356">
    <property type="component" value="Unassembled WGS sequence"/>
</dbReference>
<feature type="compositionally biased region" description="Basic residues" evidence="1">
    <location>
        <begin position="85"/>
        <end position="114"/>
    </location>
</feature>
<protein>
    <recommendedName>
        <fullName evidence="5">Transmembrane protein</fullName>
    </recommendedName>
</protein>
<feature type="region of interest" description="Disordered" evidence="1">
    <location>
        <begin position="75"/>
        <end position="120"/>
    </location>
</feature>
<dbReference type="EMBL" id="JAULSN010000008">
    <property type="protein sequence ID" value="KAK3365997.1"/>
    <property type="molecule type" value="Genomic_DNA"/>
</dbReference>
<keyword evidence="4" id="KW-1185">Reference proteome</keyword>
<keyword evidence="2" id="KW-1133">Transmembrane helix</keyword>
<sequence length="152" mass="17761">MTGCDCKPGLFFFLFFDFFFVFLLVFPLFVRHPLGTGEIAKKPQPSRQSVSQPASLKLSRHTNTSRCMFLDARWGGPGFSERGGKGRVAKTGRRREKGKEKRKSKRKRERKRKTEKRDNAQTDGKCRALFGYYLFFLPIVISFYIFPFFFSF</sequence>
<evidence type="ECO:0008006" key="5">
    <source>
        <dbReference type="Google" id="ProtNLM"/>
    </source>
</evidence>
<evidence type="ECO:0000256" key="1">
    <source>
        <dbReference type="SAM" id="MobiDB-lite"/>
    </source>
</evidence>
<feature type="compositionally biased region" description="Polar residues" evidence="1">
    <location>
        <begin position="45"/>
        <end position="54"/>
    </location>
</feature>
<accession>A0AAE0N0A9</accession>
<feature type="transmembrane region" description="Helical" evidence="2">
    <location>
        <begin position="12"/>
        <end position="30"/>
    </location>
</feature>
<reference evidence="3" key="1">
    <citation type="journal article" date="2023" name="Mol. Phylogenet. Evol.">
        <title>Genome-scale phylogeny and comparative genomics of the fungal order Sordariales.</title>
        <authorList>
            <person name="Hensen N."/>
            <person name="Bonometti L."/>
            <person name="Westerberg I."/>
            <person name="Brannstrom I.O."/>
            <person name="Guillou S."/>
            <person name="Cros-Aarteil S."/>
            <person name="Calhoun S."/>
            <person name="Haridas S."/>
            <person name="Kuo A."/>
            <person name="Mondo S."/>
            <person name="Pangilinan J."/>
            <person name="Riley R."/>
            <person name="LaButti K."/>
            <person name="Andreopoulos B."/>
            <person name="Lipzen A."/>
            <person name="Chen C."/>
            <person name="Yan M."/>
            <person name="Daum C."/>
            <person name="Ng V."/>
            <person name="Clum A."/>
            <person name="Steindorff A."/>
            <person name="Ohm R.A."/>
            <person name="Martin F."/>
            <person name="Silar P."/>
            <person name="Natvig D.O."/>
            <person name="Lalanne C."/>
            <person name="Gautier V."/>
            <person name="Ament-Velasquez S.L."/>
            <person name="Kruys A."/>
            <person name="Hutchinson M.I."/>
            <person name="Powell A.J."/>
            <person name="Barry K."/>
            <person name="Miller A.N."/>
            <person name="Grigoriev I.V."/>
            <person name="Debuchy R."/>
            <person name="Gladieux P."/>
            <person name="Hiltunen Thoren M."/>
            <person name="Johannesson H."/>
        </authorList>
    </citation>
    <scope>NUCLEOTIDE SEQUENCE</scope>
    <source>
        <strain evidence="3">CBS 958.72</strain>
    </source>
</reference>
<feature type="transmembrane region" description="Helical" evidence="2">
    <location>
        <begin position="130"/>
        <end position="150"/>
    </location>
</feature>
<evidence type="ECO:0000313" key="3">
    <source>
        <dbReference type="EMBL" id="KAK3365997.1"/>
    </source>
</evidence>
<reference evidence="3" key="2">
    <citation type="submission" date="2023-06" db="EMBL/GenBank/DDBJ databases">
        <authorList>
            <consortium name="Lawrence Berkeley National Laboratory"/>
            <person name="Haridas S."/>
            <person name="Hensen N."/>
            <person name="Bonometti L."/>
            <person name="Westerberg I."/>
            <person name="Brannstrom I.O."/>
            <person name="Guillou S."/>
            <person name="Cros-Aarteil S."/>
            <person name="Calhoun S."/>
            <person name="Kuo A."/>
            <person name="Mondo S."/>
            <person name="Pangilinan J."/>
            <person name="Riley R."/>
            <person name="Labutti K."/>
            <person name="Andreopoulos B."/>
            <person name="Lipzen A."/>
            <person name="Chen C."/>
            <person name="Yanf M."/>
            <person name="Daum C."/>
            <person name="Ng V."/>
            <person name="Clum A."/>
            <person name="Steindorff A."/>
            <person name="Ohm R."/>
            <person name="Martin F."/>
            <person name="Silar P."/>
            <person name="Natvig D."/>
            <person name="Lalanne C."/>
            <person name="Gautier V."/>
            <person name="Ament-Velasquez S.L."/>
            <person name="Kruys A."/>
            <person name="Hutchinson M.I."/>
            <person name="Powell A.J."/>
            <person name="Barry K."/>
            <person name="Miller A.N."/>
            <person name="Grigoriev I.V."/>
            <person name="Debuchy R."/>
            <person name="Gladieux P."/>
            <person name="Thoren M.H."/>
            <person name="Johannesson H."/>
        </authorList>
    </citation>
    <scope>NUCLEOTIDE SEQUENCE</scope>
    <source>
        <strain evidence="3">CBS 958.72</strain>
    </source>
</reference>
<keyword evidence="2" id="KW-0472">Membrane</keyword>
<comment type="caution">
    <text evidence="3">The sequence shown here is derived from an EMBL/GenBank/DDBJ whole genome shotgun (WGS) entry which is preliminary data.</text>
</comment>
<proteinExistence type="predicted"/>
<feature type="region of interest" description="Disordered" evidence="1">
    <location>
        <begin position="37"/>
        <end position="61"/>
    </location>
</feature>